<keyword evidence="5" id="KW-1185">Reference proteome</keyword>
<dbReference type="SUPFAM" id="SSF52540">
    <property type="entry name" value="P-loop containing nucleoside triphosphate hydrolases"/>
    <property type="match status" value="2"/>
</dbReference>
<accession>A0A430Q435</accession>
<evidence type="ECO:0008006" key="6">
    <source>
        <dbReference type="Google" id="ProtNLM"/>
    </source>
</evidence>
<protein>
    <recommendedName>
        <fullName evidence="6">Rab-like protein 3</fullName>
    </recommendedName>
</protein>
<keyword evidence="2" id="KW-0342">GTP-binding</keyword>
<name>A0A430Q435_SCHBO</name>
<feature type="region of interest" description="Disordered" evidence="3">
    <location>
        <begin position="423"/>
        <end position="443"/>
    </location>
</feature>
<dbReference type="GO" id="GO:0005525">
    <property type="term" value="F:GTP binding"/>
    <property type="evidence" value="ECO:0007669"/>
    <property type="project" value="UniProtKB-KW"/>
</dbReference>
<reference evidence="4 5" key="1">
    <citation type="journal article" date="2019" name="PLoS Pathog.">
        <title>Genome sequence of the bovine parasite Schistosoma bovis Tanzania.</title>
        <authorList>
            <person name="Oey H."/>
            <person name="Zakrzewski M."/>
            <person name="Gobert G."/>
            <person name="Gravermann K."/>
            <person name="Stoye J."/>
            <person name="Jones M."/>
            <person name="Mcmanus D."/>
            <person name="Krause L."/>
        </authorList>
    </citation>
    <scope>NUCLEOTIDE SEQUENCE [LARGE SCALE GENOMIC DNA]</scope>
    <source>
        <strain evidence="4 5">TAN1997</strain>
    </source>
</reference>
<organism evidence="4 5">
    <name type="scientific">Schistosoma bovis</name>
    <name type="common">Blood fluke</name>
    <dbReference type="NCBI Taxonomy" id="6184"/>
    <lineage>
        <taxon>Eukaryota</taxon>
        <taxon>Metazoa</taxon>
        <taxon>Spiralia</taxon>
        <taxon>Lophotrochozoa</taxon>
        <taxon>Platyhelminthes</taxon>
        <taxon>Trematoda</taxon>
        <taxon>Digenea</taxon>
        <taxon>Strigeidida</taxon>
        <taxon>Schistosomatoidea</taxon>
        <taxon>Schistosomatidae</taxon>
        <taxon>Schistosoma</taxon>
    </lineage>
</organism>
<dbReference type="Proteomes" id="UP000290809">
    <property type="component" value="Unassembled WGS sequence"/>
</dbReference>
<dbReference type="AlphaFoldDB" id="A0A430Q435"/>
<proteinExistence type="predicted"/>
<dbReference type="InterPro" id="IPR027417">
    <property type="entry name" value="P-loop_NTPase"/>
</dbReference>
<dbReference type="PROSITE" id="PS51419">
    <property type="entry name" value="RAB"/>
    <property type="match status" value="1"/>
</dbReference>
<evidence type="ECO:0000256" key="2">
    <source>
        <dbReference type="ARBA" id="ARBA00023134"/>
    </source>
</evidence>
<comment type="caution">
    <text evidence="4">The sequence shown here is derived from an EMBL/GenBank/DDBJ whole genome shotgun (WGS) entry which is preliminary data.</text>
</comment>
<dbReference type="Gene3D" id="3.40.50.300">
    <property type="entry name" value="P-loop containing nucleotide triphosphate hydrolases"/>
    <property type="match status" value="2"/>
</dbReference>
<dbReference type="STRING" id="6184.A0A430Q435"/>
<dbReference type="PANTHER" id="PTHR24073">
    <property type="entry name" value="DRAB5-RELATED"/>
    <property type="match status" value="1"/>
</dbReference>
<keyword evidence="1" id="KW-0547">Nucleotide-binding</keyword>
<feature type="compositionally biased region" description="Low complexity" evidence="3">
    <location>
        <begin position="432"/>
        <end position="443"/>
    </location>
</feature>
<gene>
    <name evidence="4" type="ORF">DC041_0005820</name>
</gene>
<dbReference type="EMBL" id="QMKO01002820">
    <property type="protein sequence ID" value="RTG82459.1"/>
    <property type="molecule type" value="Genomic_DNA"/>
</dbReference>
<evidence type="ECO:0000313" key="4">
    <source>
        <dbReference type="EMBL" id="RTG82459.1"/>
    </source>
</evidence>
<evidence type="ECO:0000256" key="3">
    <source>
        <dbReference type="SAM" id="MobiDB-lite"/>
    </source>
</evidence>
<dbReference type="Pfam" id="PF08477">
    <property type="entry name" value="Roc"/>
    <property type="match status" value="2"/>
</dbReference>
<sequence length="545" mass="60284">MEFKKAKVVVGGDSGVGKTALVHLICNGQTLLHPSYTIGCSVDIKIHVYNSDPEKEHPYFIELWDIGGSNSHENTRSIFYQNLHGLILVYDCTNKKSQLNLRKWLSDVLGKPVLKRPEIDIGGVTAVADGITAPITTTSSYCGGVSSEKYGNLKANITNQMTTILPILNTETLIHVYNSDPEKEHPYFIELWDIGGSNSHENTRSIFYQNLHGLILVYDCTNKKSQLNLRKWLSDVLGKPVLKRPEIDIGGVTAVADGITAPITTTSSYCGGVSSEKYGNLKANITNQMTTILPILNTETLVSRSFTSSSESQTSNNNQHNINYITNTVYPPILVIGTKFDLLSSHSRRSVNKFTSRFNLSTSPYIQNELPSAGNYHPCVPMTPRSCISSVQFFGNSTPSTTTSLSSSSTSWNLTYRNNYANGSVGDDREPTSSMPQSLSSSTQQSVYIDLSDSQKLSSSLLTSPTKDKTWNFATEHGFSEILLNCNSVTSISPGSPQDLLLNRFFDEVINYKVFSMSMNCNLSPDLSRVKRRPVDSRNNMYKYN</sequence>
<dbReference type="SMART" id="SM00175">
    <property type="entry name" value="RAB"/>
    <property type="match status" value="1"/>
</dbReference>
<evidence type="ECO:0000256" key="1">
    <source>
        <dbReference type="ARBA" id="ARBA00022741"/>
    </source>
</evidence>
<evidence type="ECO:0000313" key="5">
    <source>
        <dbReference type="Proteomes" id="UP000290809"/>
    </source>
</evidence>